<dbReference type="EC" id="5.4.99.2" evidence="3"/>
<name>A0AA46P132_CYTFI</name>
<keyword evidence="5" id="KW-0413">Isomerase</keyword>
<sequence length="620" mass="68747">MSLKKMIEEKFPQQTNEDWEQSAEKALKGKSLETLSRNTYENIKLKPLYSREDLTEIPLSQYPGAEDFRRGSYAAGYLGEEWKVAQKVSASASEELAEKLLAAVAKGQTALAFQPEQLTNPEKISIAVGELYKKYPFSVDAAQSHRQLIEELGRLSESEKITGYIAADPLAIAAADKMNDRSIDELYENLNETANSAAEHMPSLKTIMVNTAVYHNGGANGVQELAFALAAGVNHLQYFLGKGKKIEEILSKMLFKFAVGSNFFMEIAKLRAAKVLWGKVAEVYGAERDSKKIVISAETSSFTKSAYDPYVNVLRAGNEAFAAVLGGVQFLHVSPYNEPEGAHSPFSDRIARNTQLILMEEAHLLKVSDPAGGSWYVEHLTNELIDKAWELFLEIEELGGMAEALQTGWVQSQISQVHEKKQKDVHTRKQSIIGTNIYANPDEKPLQIEAETIENSKSVIKPIPQVRLPESFEGLRSLSERLKEKGIRPQAGLICLGELKNHKARADFIAGFLAPGGVEAVRSGSVVNPEDAKAFIQETNCRHYFICGSNDQYDSMAVPLIKQLKEAFPSAAIYLAGLPEERKRDEFKGAGIRGYIHMKSDCYETLLKMLNEMEVANNGQ</sequence>
<evidence type="ECO:0000256" key="5">
    <source>
        <dbReference type="ARBA" id="ARBA00023235"/>
    </source>
</evidence>
<dbReference type="InterPro" id="IPR058549">
    <property type="entry name" value="MeMalonylCoA_mutase_a/b_site"/>
</dbReference>
<evidence type="ECO:0000313" key="10">
    <source>
        <dbReference type="Proteomes" id="UP001163104"/>
    </source>
</evidence>
<feature type="region of interest" description="Disordered" evidence="7">
    <location>
        <begin position="1"/>
        <end position="21"/>
    </location>
</feature>
<dbReference type="PROSITE" id="PS00544">
    <property type="entry name" value="METMALONYL_COA_MUTASE"/>
    <property type="match status" value="1"/>
</dbReference>
<dbReference type="InterPro" id="IPR006099">
    <property type="entry name" value="MeMalonylCoA_mutase_a/b_cat"/>
</dbReference>
<dbReference type="AlphaFoldDB" id="A0AA46P132"/>
<proteinExistence type="inferred from homology"/>
<accession>A0AA46P132</accession>
<dbReference type="GO" id="GO:0031419">
    <property type="term" value="F:cobalamin binding"/>
    <property type="evidence" value="ECO:0007669"/>
    <property type="project" value="InterPro"/>
</dbReference>
<evidence type="ECO:0000313" key="9">
    <source>
        <dbReference type="EMBL" id="UYG94637.1"/>
    </source>
</evidence>
<dbReference type="PANTHER" id="PTHR48101:SF4">
    <property type="entry name" value="METHYLMALONYL-COA MUTASE, MITOCHONDRIAL"/>
    <property type="match status" value="1"/>
</dbReference>
<dbReference type="Gene3D" id="3.40.50.280">
    <property type="entry name" value="Cobalamin-binding domain"/>
    <property type="match status" value="1"/>
</dbReference>
<reference evidence="9" key="1">
    <citation type="submission" date="2022-10" db="EMBL/GenBank/DDBJ databases">
        <title>Mechanism of multi-heavy metal repair in Cytobacillus Firmus M7.</title>
        <authorList>
            <person name="Li X."/>
            <person name="Yu C."/>
        </authorList>
    </citation>
    <scope>NUCLEOTIDE SEQUENCE</scope>
    <source>
        <strain evidence="9">M7</strain>
    </source>
</reference>
<dbReference type="CDD" id="cd03677">
    <property type="entry name" value="MM_CoA_mutase_beta"/>
    <property type="match status" value="1"/>
</dbReference>
<evidence type="ECO:0000256" key="3">
    <source>
        <dbReference type="ARBA" id="ARBA00012398"/>
    </source>
</evidence>
<dbReference type="EMBL" id="CP107027">
    <property type="protein sequence ID" value="UYG94637.1"/>
    <property type="molecule type" value="Genomic_DNA"/>
</dbReference>
<evidence type="ECO:0000256" key="2">
    <source>
        <dbReference type="ARBA" id="ARBA00008465"/>
    </source>
</evidence>
<keyword evidence="4" id="KW-0846">Cobalamin</keyword>
<organism evidence="9 10">
    <name type="scientific">Cytobacillus firmus</name>
    <name type="common">Bacillus firmus</name>
    <dbReference type="NCBI Taxonomy" id="1399"/>
    <lineage>
        <taxon>Bacteria</taxon>
        <taxon>Bacillati</taxon>
        <taxon>Bacillota</taxon>
        <taxon>Bacilli</taxon>
        <taxon>Bacillales</taxon>
        <taxon>Bacillaceae</taxon>
        <taxon>Cytobacillus</taxon>
    </lineage>
</organism>
<evidence type="ECO:0000259" key="8">
    <source>
        <dbReference type="Pfam" id="PF01642"/>
    </source>
</evidence>
<evidence type="ECO:0000256" key="4">
    <source>
        <dbReference type="ARBA" id="ARBA00022628"/>
    </source>
</evidence>
<dbReference type="Proteomes" id="UP001163104">
    <property type="component" value="Chromosome"/>
</dbReference>
<evidence type="ECO:0000256" key="1">
    <source>
        <dbReference type="ARBA" id="ARBA00001922"/>
    </source>
</evidence>
<dbReference type="PANTHER" id="PTHR48101">
    <property type="entry name" value="METHYLMALONYL-COA MUTASE, MITOCHONDRIAL-RELATED"/>
    <property type="match status" value="1"/>
</dbReference>
<feature type="domain" description="Methylmalonyl-CoA mutase alpha/beta chain catalytic" evidence="8">
    <location>
        <begin position="39"/>
        <end position="114"/>
    </location>
</feature>
<comment type="similarity">
    <text evidence="2">Belongs to the methylmalonyl-CoA mutase family.</text>
</comment>
<protein>
    <recommendedName>
        <fullName evidence="3">methylmalonyl-CoA mutase</fullName>
        <ecNumber evidence="3">5.4.99.2</ecNumber>
    </recommendedName>
</protein>
<feature type="domain" description="Methylmalonyl-CoA mutase alpha/beta chain catalytic" evidence="8">
    <location>
        <begin position="157"/>
        <end position="457"/>
    </location>
</feature>
<evidence type="ECO:0000256" key="6">
    <source>
        <dbReference type="ARBA" id="ARBA00023285"/>
    </source>
</evidence>
<dbReference type="Pfam" id="PF01642">
    <property type="entry name" value="MM_CoA_mutase"/>
    <property type="match status" value="2"/>
</dbReference>
<comment type="cofactor">
    <cofactor evidence="1">
        <name>adenosylcob(III)alamin</name>
        <dbReference type="ChEBI" id="CHEBI:18408"/>
    </cofactor>
</comment>
<dbReference type="RefSeq" id="WP_048008214.1">
    <property type="nucleotide sequence ID" value="NZ_CP085390.1"/>
</dbReference>
<evidence type="ECO:0000256" key="7">
    <source>
        <dbReference type="SAM" id="MobiDB-lite"/>
    </source>
</evidence>
<feature type="compositionally biased region" description="Basic and acidic residues" evidence="7">
    <location>
        <begin position="1"/>
        <end position="11"/>
    </location>
</feature>
<dbReference type="Gene3D" id="3.20.20.240">
    <property type="entry name" value="Methylmalonyl-CoA mutase"/>
    <property type="match status" value="1"/>
</dbReference>
<dbReference type="SUPFAM" id="SSF51703">
    <property type="entry name" value="Cobalamin (vitamin B12)-dependent enzymes"/>
    <property type="match status" value="1"/>
</dbReference>
<gene>
    <name evidence="9" type="ORF">OD459_20985</name>
</gene>
<dbReference type="GO" id="GO:0016866">
    <property type="term" value="F:intramolecular transferase activity"/>
    <property type="evidence" value="ECO:0007669"/>
    <property type="project" value="InterPro"/>
</dbReference>
<dbReference type="InterPro" id="IPR016176">
    <property type="entry name" value="Cbl-dep_enz_cat"/>
</dbReference>
<keyword evidence="6" id="KW-0170">Cobalt</keyword>